<keyword evidence="2" id="KW-1185">Reference proteome</keyword>
<protein>
    <submittedName>
        <fullName evidence="1">Uncharacterized protein</fullName>
    </submittedName>
</protein>
<sequence length="169" mass="18074">MVIYAASVQLCLDAYVWVADPLPRVLDRFISAYVDADDPGDERFAAFRRVYLLGAVSDADVRALDELRPESGGGGFSLYLRGRDHSQAIITITDEGAAVLGLSVQASGDLAVTLRQAEELIDHLLEDFSCVAGLAGVELPPPQSRSEWDDDGLVLLRVGAPSVESSTPA</sequence>
<dbReference type="EMBL" id="BOOR01000080">
    <property type="protein sequence ID" value="GII59237.1"/>
    <property type="molecule type" value="Genomic_DNA"/>
</dbReference>
<proteinExistence type="predicted"/>
<evidence type="ECO:0000313" key="2">
    <source>
        <dbReference type="Proteomes" id="UP000605992"/>
    </source>
</evidence>
<accession>A0A8J4DFX1</accession>
<reference evidence="1" key="1">
    <citation type="submission" date="2021-01" db="EMBL/GenBank/DDBJ databases">
        <title>Whole genome shotgun sequence of Planotetraspora thailandica NBRC 104271.</title>
        <authorList>
            <person name="Komaki H."/>
            <person name="Tamura T."/>
        </authorList>
    </citation>
    <scope>NUCLEOTIDE SEQUENCE</scope>
    <source>
        <strain evidence="1">NBRC 104271</strain>
    </source>
</reference>
<dbReference type="AlphaFoldDB" id="A0A8J4DFX1"/>
<evidence type="ECO:0000313" key="1">
    <source>
        <dbReference type="EMBL" id="GII59237.1"/>
    </source>
</evidence>
<organism evidence="1 2">
    <name type="scientific">Planotetraspora thailandica</name>
    <dbReference type="NCBI Taxonomy" id="487172"/>
    <lineage>
        <taxon>Bacteria</taxon>
        <taxon>Bacillati</taxon>
        <taxon>Actinomycetota</taxon>
        <taxon>Actinomycetes</taxon>
        <taxon>Streptosporangiales</taxon>
        <taxon>Streptosporangiaceae</taxon>
        <taxon>Planotetraspora</taxon>
    </lineage>
</organism>
<dbReference type="Proteomes" id="UP000605992">
    <property type="component" value="Unassembled WGS sequence"/>
</dbReference>
<comment type="caution">
    <text evidence="1">The sequence shown here is derived from an EMBL/GenBank/DDBJ whole genome shotgun (WGS) entry which is preliminary data.</text>
</comment>
<gene>
    <name evidence="1" type="ORF">Pth03_76260</name>
</gene>
<name>A0A8J4DFX1_9ACTN</name>